<organism evidence="1 2">
    <name type="scientific">Entomophthora muscae</name>
    <dbReference type="NCBI Taxonomy" id="34485"/>
    <lineage>
        <taxon>Eukaryota</taxon>
        <taxon>Fungi</taxon>
        <taxon>Fungi incertae sedis</taxon>
        <taxon>Zoopagomycota</taxon>
        <taxon>Entomophthoromycotina</taxon>
        <taxon>Entomophthoromycetes</taxon>
        <taxon>Entomophthorales</taxon>
        <taxon>Entomophthoraceae</taxon>
        <taxon>Entomophthora</taxon>
    </lineage>
</organism>
<dbReference type="Proteomes" id="UP001165960">
    <property type="component" value="Unassembled WGS sequence"/>
</dbReference>
<name>A0ACC2U819_9FUNG</name>
<reference evidence="1" key="1">
    <citation type="submission" date="2022-04" db="EMBL/GenBank/DDBJ databases">
        <title>Genome of the entomopathogenic fungus Entomophthora muscae.</title>
        <authorList>
            <person name="Elya C."/>
            <person name="Lovett B.R."/>
            <person name="Lee E."/>
            <person name="Macias A.M."/>
            <person name="Hajek A.E."/>
            <person name="De Bivort B.L."/>
            <person name="Kasson M.T."/>
            <person name="De Fine Licht H.H."/>
            <person name="Stajich J.E."/>
        </authorList>
    </citation>
    <scope>NUCLEOTIDE SEQUENCE</scope>
    <source>
        <strain evidence="1">Berkeley</strain>
    </source>
</reference>
<accession>A0ACC2U819</accession>
<dbReference type="EMBL" id="QTSX02001428">
    <property type="protein sequence ID" value="KAJ9082562.1"/>
    <property type="molecule type" value="Genomic_DNA"/>
</dbReference>
<evidence type="ECO:0000313" key="1">
    <source>
        <dbReference type="EMBL" id="KAJ9082562.1"/>
    </source>
</evidence>
<protein>
    <submittedName>
        <fullName evidence="1">Uncharacterized protein</fullName>
    </submittedName>
</protein>
<gene>
    <name evidence="1" type="ORF">DSO57_1003333</name>
</gene>
<sequence length="96" mass="11212">MAPCPKSSNASTYAWLPDKKYDLICQRFVNCFEDQWIGGKGDVRDDKADNKIFWNLYHAVLEEGLMMISVLGRWYIKFANSTRGNKPSFDRYFEAM</sequence>
<proteinExistence type="predicted"/>
<evidence type="ECO:0000313" key="2">
    <source>
        <dbReference type="Proteomes" id="UP001165960"/>
    </source>
</evidence>
<keyword evidence="2" id="KW-1185">Reference proteome</keyword>
<comment type="caution">
    <text evidence="1">The sequence shown here is derived from an EMBL/GenBank/DDBJ whole genome shotgun (WGS) entry which is preliminary data.</text>
</comment>